<reference evidence="1" key="1">
    <citation type="journal article" date="2019" name="Sci. Rep.">
        <title>Draft genome of Tanacetum cinerariifolium, the natural source of mosquito coil.</title>
        <authorList>
            <person name="Yamashiro T."/>
            <person name="Shiraishi A."/>
            <person name="Satake H."/>
            <person name="Nakayama K."/>
        </authorList>
    </citation>
    <scope>NUCLEOTIDE SEQUENCE</scope>
</reference>
<name>A0A6L2LJZ0_TANCI</name>
<dbReference type="EMBL" id="BKCJ010004485">
    <property type="protein sequence ID" value="GEU61327.1"/>
    <property type="molecule type" value="Genomic_DNA"/>
</dbReference>
<comment type="caution">
    <text evidence="1">The sequence shown here is derived from an EMBL/GenBank/DDBJ whole genome shotgun (WGS) entry which is preliminary data.</text>
</comment>
<gene>
    <name evidence="1" type="ORF">Tci_033305</name>
</gene>
<protein>
    <submittedName>
        <fullName evidence="1">UBN2 domain-containing protein</fullName>
    </submittedName>
</protein>
<proteinExistence type="predicted"/>
<accession>A0A6L2LJZ0</accession>
<organism evidence="1">
    <name type="scientific">Tanacetum cinerariifolium</name>
    <name type="common">Dalmatian daisy</name>
    <name type="synonym">Chrysanthemum cinerariifolium</name>
    <dbReference type="NCBI Taxonomy" id="118510"/>
    <lineage>
        <taxon>Eukaryota</taxon>
        <taxon>Viridiplantae</taxon>
        <taxon>Streptophyta</taxon>
        <taxon>Embryophyta</taxon>
        <taxon>Tracheophyta</taxon>
        <taxon>Spermatophyta</taxon>
        <taxon>Magnoliopsida</taxon>
        <taxon>eudicotyledons</taxon>
        <taxon>Gunneridae</taxon>
        <taxon>Pentapetalae</taxon>
        <taxon>asterids</taxon>
        <taxon>campanulids</taxon>
        <taxon>Asterales</taxon>
        <taxon>Asteraceae</taxon>
        <taxon>Asteroideae</taxon>
        <taxon>Anthemideae</taxon>
        <taxon>Anthemidinae</taxon>
        <taxon>Tanacetum</taxon>
    </lineage>
</organism>
<dbReference type="AlphaFoldDB" id="A0A6L2LJZ0"/>
<evidence type="ECO:0000313" key="1">
    <source>
        <dbReference type="EMBL" id="GEU61327.1"/>
    </source>
</evidence>
<sequence length="206" mass="23470">MTSSPAAENIILRNVGVGYSSKNYVRKFLRALHHKWRATVTAIKDSKDLISLSLDELIENLKVQELNIKKDFKIVKGKGERKSLALKAKKESSDEESSTFRSEDEEYAIGLETLRSSSKEERYDSHNSLNIANVDHVDNLRFNLLSVGQIYDNKCKVIFFEHDSEITKDEKVIGRGIRKSGLYGMKLGKKPKDKIYLTTINEKSTL</sequence>